<dbReference type="EMBL" id="BGZK01000003">
    <property type="protein sequence ID" value="GBO99516.1"/>
    <property type="molecule type" value="Genomic_DNA"/>
</dbReference>
<keyword evidence="3" id="KW-1185">Reference proteome</keyword>
<feature type="region of interest" description="Disordered" evidence="1">
    <location>
        <begin position="129"/>
        <end position="164"/>
    </location>
</feature>
<proteinExistence type="predicted"/>
<evidence type="ECO:0000313" key="3">
    <source>
        <dbReference type="Proteomes" id="UP000299102"/>
    </source>
</evidence>
<accession>A0A4C1SDS9</accession>
<dbReference type="AlphaFoldDB" id="A0A4C1SDS9"/>
<sequence length="234" mass="26047">MAGAHVGRFRRNLRDTVDFIPPRSYFAPSAIEVWCAQSNGQSNHFVHSQSIVKRSVLQEFGWKGFICSCSHALVQHRAGGRRALSSSASPCGASGHAFQAEKINFKLSLGLLAKPELCGLRWGQRDILPETGTVPPGQRNMISNGVGSRSPERLRRNRRSGEEEWGNETLTHWTKHNGGSYYFKSILLRTLRAMKLTSSTQARCRFEAADGRCCQGHWEHANVRSQGLKVLSEA</sequence>
<reference evidence="2 3" key="1">
    <citation type="journal article" date="2019" name="Commun. Biol.">
        <title>The bagworm genome reveals a unique fibroin gene that provides high tensile strength.</title>
        <authorList>
            <person name="Kono N."/>
            <person name="Nakamura H."/>
            <person name="Ohtoshi R."/>
            <person name="Tomita M."/>
            <person name="Numata K."/>
            <person name="Arakawa K."/>
        </authorList>
    </citation>
    <scope>NUCLEOTIDE SEQUENCE [LARGE SCALE GENOMIC DNA]</scope>
</reference>
<comment type="caution">
    <text evidence="2">The sequence shown here is derived from an EMBL/GenBank/DDBJ whole genome shotgun (WGS) entry which is preliminary data.</text>
</comment>
<organism evidence="2 3">
    <name type="scientific">Eumeta variegata</name>
    <name type="common">Bagworm moth</name>
    <name type="synonym">Eumeta japonica</name>
    <dbReference type="NCBI Taxonomy" id="151549"/>
    <lineage>
        <taxon>Eukaryota</taxon>
        <taxon>Metazoa</taxon>
        <taxon>Ecdysozoa</taxon>
        <taxon>Arthropoda</taxon>
        <taxon>Hexapoda</taxon>
        <taxon>Insecta</taxon>
        <taxon>Pterygota</taxon>
        <taxon>Neoptera</taxon>
        <taxon>Endopterygota</taxon>
        <taxon>Lepidoptera</taxon>
        <taxon>Glossata</taxon>
        <taxon>Ditrysia</taxon>
        <taxon>Tineoidea</taxon>
        <taxon>Psychidae</taxon>
        <taxon>Oiketicinae</taxon>
        <taxon>Eumeta</taxon>
    </lineage>
</organism>
<feature type="compositionally biased region" description="Basic and acidic residues" evidence="1">
    <location>
        <begin position="150"/>
        <end position="162"/>
    </location>
</feature>
<dbReference type="Proteomes" id="UP000299102">
    <property type="component" value="Unassembled WGS sequence"/>
</dbReference>
<gene>
    <name evidence="2" type="ORF">EVAR_690_1</name>
</gene>
<evidence type="ECO:0000313" key="2">
    <source>
        <dbReference type="EMBL" id="GBO99516.1"/>
    </source>
</evidence>
<protein>
    <submittedName>
        <fullName evidence="2">Uncharacterized protein</fullName>
    </submittedName>
</protein>
<evidence type="ECO:0000256" key="1">
    <source>
        <dbReference type="SAM" id="MobiDB-lite"/>
    </source>
</evidence>
<name>A0A4C1SDS9_EUMVA</name>